<organism evidence="2 3">
    <name type="scientific">Kipferlia bialata</name>
    <dbReference type="NCBI Taxonomy" id="797122"/>
    <lineage>
        <taxon>Eukaryota</taxon>
        <taxon>Metamonada</taxon>
        <taxon>Carpediemonas-like organisms</taxon>
        <taxon>Kipferlia</taxon>
    </lineage>
</organism>
<name>A0A9K3CP80_9EUKA</name>
<reference evidence="2 3" key="1">
    <citation type="journal article" date="2018" name="PLoS ONE">
        <title>The draft genome of Kipferlia bialata reveals reductive genome evolution in fornicate parasites.</title>
        <authorList>
            <person name="Tanifuji G."/>
            <person name="Takabayashi S."/>
            <person name="Kume K."/>
            <person name="Takagi M."/>
            <person name="Nakayama T."/>
            <person name="Kamikawa R."/>
            <person name="Inagaki Y."/>
            <person name="Hashimoto T."/>
        </authorList>
    </citation>
    <scope>NUCLEOTIDE SEQUENCE [LARGE SCALE GENOMIC DNA]</scope>
    <source>
        <strain evidence="2">NY0173</strain>
    </source>
</reference>
<protein>
    <submittedName>
        <fullName evidence="2">Uncharacterized protein</fullName>
    </submittedName>
</protein>
<accession>A0A9K3CP80</accession>
<proteinExistence type="predicted"/>
<sequence>MLVNDLIYLRYRNLCPGLSRSDIEVIAAECQNEMELEQRLHQLMEQSHDDMSESRTDGHAFDDEEYHTETTGQTGDDDSYDEGSYTDDADSNVRKHPSPVKPKDKGHAMPFGPVVRHVPFSHNRSPSLSQNDDVPPSLNNTTPQRRGGLMDPAAVSSAMRPRDPMAGVDDGFDGETPSALPSFGTVK</sequence>
<evidence type="ECO:0000256" key="1">
    <source>
        <dbReference type="SAM" id="MobiDB-lite"/>
    </source>
</evidence>
<keyword evidence="3" id="KW-1185">Reference proteome</keyword>
<dbReference type="EMBL" id="BDIP01000087">
    <property type="protein sequence ID" value="GIQ79986.1"/>
    <property type="molecule type" value="Genomic_DNA"/>
</dbReference>
<dbReference type="Proteomes" id="UP000265618">
    <property type="component" value="Unassembled WGS sequence"/>
</dbReference>
<feature type="region of interest" description="Disordered" evidence="1">
    <location>
        <begin position="66"/>
        <end position="187"/>
    </location>
</feature>
<gene>
    <name evidence="2" type="ORF">KIPB_000704</name>
</gene>
<feature type="non-terminal residue" evidence="2">
    <location>
        <position position="1"/>
    </location>
</feature>
<feature type="compositionally biased region" description="Polar residues" evidence="1">
    <location>
        <begin position="122"/>
        <end position="144"/>
    </location>
</feature>
<dbReference type="AlphaFoldDB" id="A0A9K3CP80"/>
<feature type="compositionally biased region" description="Acidic residues" evidence="1">
    <location>
        <begin position="75"/>
        <end position="90"/>
    </location>
</feature>
<evidence type="ECO:0000313" key="2">
    <source>
        <dbReference type="EMBL" id="GIQ79986.1"/>
    </source>
</evidence>
<evidence type="ECO:0000313" key="3">
    <source>
        <dbReference type="Proteomes" id="UP000265618"/>
    </source>
</evidence>
<comment type="caution">
    <text evidence="2">The sequence shown here is derived from an EMBL/GenBank/DDBJ whole genome shotgun (WGS) entry which is preliminary data.</text>
</comment>